<dbReference type="EMBL" id="QGGB01000006">
    <property type="protein sequence ID" value="PWN06519.1"/>
    <property type="molecule type" value="Genomic_DNA"/>
</dbReference>
<dbReference type="InterPro" id="IPR050383">
    <property type="entry name" value="GlyoxalaseI/FosfomycinResist"/>
</dbReference>
<name>A0A316TT49_9BACT</name>
<accession>A0A316TT49</accession>
<protein>
    <submittedName>
        <fullName evidence="3">Glyoxalase</fullName>
    </submittedName>
</protein>
<keyword evidence="1" id="KW-0732">Signal</keyword>
<dbReference type="OrthoDB" id="192739at2"/>
<comment type="caution">
    <text evidence="3">The sequence shown here is derived from an EMBL/GenBank/DDBJ whole genome shotgun (WGS) entry which is preliminary data.</text>
</comment>
<dbReference type="AlphaFoldDB" id="A0A316TT49"/>
<reference evidence="3 4" key="1">
    <citation type="submission" date="2018-05" db="EMBL/GenBank/DDBJ databases">
        <title>Rhodohalobacter halophilus gen. nov., sp. nov., a moderately halophilic member of the family Balneolaceae.</title>
        <authorList>
            <person name="Liu Z.-W."/>
        </authorList>
    </citation>
    <scope>NUCLEOTIDE SEQUENCE [LARGE SCALE GENOMIC DNA]</scope>
    <source>
        <strain evidence="3 4">8A47</strain>
    </source>
</reference>
<dbReference type="Proteomes" id="UP000245533">
    <property type="component" value="Unassembled WGS sequence"/>
</dbReference>
<dbReference type="SUPFAM" id="SSF54593">
    <property type="entry name" value="Glyoxalase/Bleomycin resistance protein/Dihydroxybiphenyl dioxygenase"/>
    <property type="match status" value="1"/>
</dbReference>
<dbReference type="Pfam" id="PF00903">
    <property type="entry name" value="Glyoxalase"/>
    <property type="match status" value="1"/>
</dbReference>
<evidence type="ECO:0000259" key="2">
    <source>
        <dbReference type="PROSITE" id="PS51819"/>
    </source>
</evidence>
<dbReference type="InterPro" id="IPR037523">
    <property type="entry name" value="VOC_core"/>
</dbReference>
<dbReference type="RefSeq" id="WP_109646634.1">
    <property type="nucleotide sequence ID" value="NZ_QGGB01000006.1"/>
</dbReference>
<evidence type="ECO:0000313" key="4">
    <source>
        <dbReference type="Proteomes" id="UP000245533"/>
    </source>
</evidence>
<dbReference type="PROSITE" id="PS51819">
    <property type="entry name" value="VOC"/>
    <property type="match status" value="1"/>
</dbReference>
<feature type="signal peptide" evidence="1">
    <location>
        <begin position="1"/>
        <end position="24"/>
    </location>
</feature>
<gene>
    <name evidence="3" type="ORF">DDZ15_08330</name>
</gene>
<dbReference type="Gene3D" id="3.10.180.10">
    <property type="entry name" value="2,3-Dihydroxybiphenyl 1,2-Dioxygenase, domain 1"/>
    <property type="match status" value="1"/>
</dbReference>
<dbReference type="InterPro" id="IPR029068">
    <property type="entry name" value="Glyas_Bleomycin-R_OHBP_Dase"/>
</dbReference>
<proteinExistence type="predicted"/>
<evidence type="ECO:0000256" key="1">
    <source>
        <dbReference type="SAM" id="SignalP"/>
    </source>
</evidence>
<sequence>MSKRLTLLLPVLLFSLALFNTARAQQTGANESGSGFIFNHVALSVTDLDKSADYYRDIFGLDEIENLTAAEGIRWFSLGEGKELHLISVLSGPITLNKAVHFAVSTPQFDGFIERLENGGIEYSSWAGEAGSITVRADGVRQVYVQDPDGYWIEVNSAGSSGSQ</sequence>
<organism evidence="3 4">
    <name type="scientific">Rhodohalobacter mucosus</name>
    <dbReference type="NCBI Taxonomy" id="2079485"/>
    <lineage>
        <taxon>Bacteria</taxon>
        <taxon>Pseudomonadati</taxon>
        <taxon>Balneolota</taxon>
        <taxon>Balneolia</taxon>
        <taxon>Balneolales</taxon>
        <taxon>Balneolaceae</taxon>
        <taxon>Rhodohalobacter</taxon>
    </lineage>
</organism>
<dbReference type="PANTHER" id="PTHR21366">
    <property type="entry name" value="GLYOXALASE FAMILY PROTEIN"/>
    <property type="match status" value="1"/>
</dbReference>
<feature type="chain" id="PRO_5016290093" evidence="1">
    <location>
        <begin position="25"/>
        <end position="164"/>
    </location>
</feature>
<dbReference type="InterPro" id="IPR004360">
    <property type="entry name" value="Glyas_Fos-R_dOase_dom"/>
</dbReference>
<keyword evidence="4" id="KW-1185">Reference proteome</keyword>
<evidence type="ECO:0000313" key="3">
    <source>
        <dbReference type="EMBL" id="PWN06519.1"/>
    </source>
</evidence>
<feature type="domain" description="VOC" evidence="2">
    <location>
        <begin position="37"/>
        <end position="158"/>
    </location>
</feature>